<proteinExistence type="predicted"/>
<reference evidence="2" key="1">
    <citation type="journal article" date="2023" name="Nat. Plants">
        <title>Single-cell RNA sequencing provides a high-resolution roadmap for understanding the multicellular compartmentation of specialized metabolism.</title>
        <authorList>
            <person name="Sun S."/>
            <person name="Shen X."/>
            <person name="Li Y."/>
            <person name="Li Y."/>
            <person name="Wang S."/>
            <person name="Li R."/>
            <person name="Zhang H."/>
            <person name="Shen G."/>
            <person name="Guo B."/>
            <person name="Wei J."/>
            <person name="Xu J."/>
            <person name="St-Pierre B."/>
            <person name="Chen S."/>
            <person name="Sun C."/>
        </authorList>
    </citation>
    <scope>NUCLEOTIDE SEQUENCE [LARGE SCALE GENOMIC DNA]</scope>
</reference>
<keyword evidence="2" id="KW-1185">Reference proteome</keyword>
<comment type="caution">
    <text evidence="1">The sequence shown here is derived from an EMBL/GenBank/DDBJ whole genome shotgun (WGS) entry which is preliminary data.</text>
</comment>
<organism evidence="1 2">
    <name type="scientific">Catharanthus roseus</name>
    <name type="common">Madagascar periwinkle</name>
    <name type="synonym">Vinca rosea</name>
    <dbReference type="NCBI Taxonomy" id="4058"/>
    <lineage>
        <taxon>Eukaryota</taxon>
        <taxon>Viridiplantae</taxon>
        <taxon>Streptophyta</taxon>
        <taxon>Embryophyta</taxon>
        <taxon>Tracheophyta</taxon>
        <taxon>Spermatophyta</taxon>
        <taxon>Magnoliopsida</taxon>
        <taxon>eudicotyledons</taxon>
        <taxon>Gunneridae</taxon>
        <taxon>Pentapetalae</taxon>
        <taxon>asterids</taxon>
        <taxon>lamiids</taxon>
        <taxon>Gentianales</taxon>
        <taxon>Apocynaceae</taxon>
        <taxon>Rauvolfioideae</taxon>
        <taxon>Vinceae</taxon>
        <taxon>Catharanthinae</taxon>
        <taxon>Catharanthus</taxon>
    </lineage>
</organism>
<dbReference type="Proteomes" id="UP001060085">
    <property type="component" value="Linkage Group LG05"/>
</dbReference>
<dbReference type="EMBL" id="CM044705">
    <property type="protein sequence ID" value="KAI5663965.1"/>
    <property type="molecule type" value="Genomic_DNA"/>
</dbReference>
<protein>
    <submittedName>
        <fullName evidence="1">Uncharacterized protein</fullName>
    </submittedName>
</protein>
<evidence type="ECO:0000313" key="2">
    <source>
        <dbReference type="Proteomes" id="UP001060085"/>
    </source>
</evidence>
<name>A0ACC0AUL0_CATRO</name>
<gene>
    <name evidence="1" type="ORF">M9H77_23288</name>
</gene>
<sequence>MFSPSCYGFGNLDDTSLVEPNIAGFEHEFDRNSLQHVRIITLTRGRRHTMEFEDQGENVARKLILCYGDLTMSFSSNLFLFYLVFSFKELKLFLELNAFYVILVGKWTLCGDFHAKFKGEFAENCDYQSSFLYASKKNFDGFIPFIKLLCLVSYKFEFPHEEQKVLTLLFGNIHGIQFYHFHFKEFKWLVNFRKKMNGILKVFKAHLCDLEKTTFGNGNMSWNFYGVETLVDKLDALFAYSVLSLECLGNFHSVVPFNASISNVACLLWLIEGIKLRTTPSKRGADGMIQDVQETIELLQGLEHKKELSEEPRHSYFPSCKWKKLKKQVLKILKLQTKRRRRLEPYHRWQVMAREEERLPTADDRFTLLSPVGFWPNTCLRCSIYRPW</sequence>
<evidence type="ECO:0000313" key="1">
    <source>
        <dbReference type="EMBL" id="KAI5663965.1"/>
    </source>
</evidence>
<accession>A0ACC0AUL0</accession>